<dbReference type="AlphaFoldDB" id="A0AAN8YBA3"/>
<reference evidence="1 2" key="1">
    <citation type="submission" date="2024-02" db="EMBL/GenBank/DDBJ databases">
        <title>de novo genome assembly of Solanum bulbocastanum strain 11H21.</title>
        <authorList>
            <person name="Hosaka A.J."/>
        </authorList>
    </citation>
    <scope>NUCLEOTIDE SEQUENCE [LARGE SCALE GENOMIC DNA]</scope>
    <source>
        <tissue evidence="1">Young leaves</tissue>
    </source>
</reference>
<sequence>MSSENGAFFAASYPSSRQLSLLLSRGKNRNVNFPPRKRICVTTASENFEQRNHSSIEILFDECLFEDKIVESNGIEG</sequence>
<proteinExistence type="predicted"/>
<name>A0AAN8YBA3_SOLBU</name>
<dbReference type="EMBL" id="JBANQN010000006">
    <property type="protein sequence ID" value="KAK6786609.1"/>
    <property type="molecule type" value="Genomic_DNA"/>
</dbReference>
<accession>A0AAN8YBA3</accession>
<organism evidence="1 2">
    <name type="scientific">Solanum bulbocastanum</name>
    <name type="common">Wild potato</name>
    <dbReference type="NCBI Taxonomy" id="147425"/>
    <lineage>
        <taxon>Eukaryota</taxon>
        <taxon>Viridiplantae</taxon>
        <taxon>Streptophyta</taxon>
        <taxon>Embryophyta</taxon>
        <taxon>Tracheophyta</taxon>
        <taxon>Spermatophyta</taxon>
        <taxon>Magnoliopsida</taxon>
        <taxon>eudicotyledons</taxon>
        <taxon>Gunneridae</taxon>
        <taxon>Pentapetalae</taxon>
        <taxon>asterids</taxon>
        <taxon>lamiids</taxon>
        <taxon>Solanales</taxon>
        <taxon>Solanaceae</taxon>
        <taxon>Solanoideae</taxon>
        <taxon>Solaneae</taxon>
        <taxon>Solanum</taxon>
    </lineage>
</organism>
<protein>
    <submittedName>
        <fullName evidence="1">Uncharacterized protein</fullName>
    </submittedName>
</protein>
<evidence type="ECO:0000313" key="2">
    <source>
        <dbReference type="Proteomes" id="UP001371456"/>
    </source>
</evidence>
<evidence type="ECO:0000313" key="1">
    <source>
        <dbReference type="EMBL" id="KAK6786609.1"/>
    </source>
</evidence>
<gene>
    <name evidence="1" type="ORF">RDI58_015134</name>
</gene>
<comment type="caution">
    <text evidence="1">The sequence shown here is derived from an EMBL/GenBank/DDBJ whole genome shotgun (WGS) entry which is preliminary data.</text>
</comment>
<dbReference type="Proteomes" id="UP001371456">
    <property type="component" value="Unassembled WGS sequence"/>
</dbReference>
<keyword evidence="2" id="KW-1185">Reference proteome</keyword>